<feature type="coiled-coil region" evidence="1">
    <location>
        <begin position="86"/>
        <end position="114"/>
    </location>
</feature>
<name>A0A6L2KMB0_TANCI</name>
<dbReference type="EMBL" id="BKCJ010002718">
    <property type="protein sequence ID" value="GEU50466.1"/>
    <property type="molecule type" value="Genomic_DNA"/>
</dbReference>
<evidence type="ECO:0000313" key="2">
    <source>
        <dbReference type="EMBL" id="GEU50466.1"/>
    </source>
</evidence>
<protein>
    <submittedName>
        <fullName evidence="2">Uncharacterized protein</fullName>
    </submittedName>
</protein>
<keyword evidence="1" id="KW-0175">Coiled coil</keyword>
<sequence>MHPNRGRIKAIDADEDITLIDAKTQSELVAELQGRLERKDEVNVVGKDVNDVEPTIFNDEEVTMTMAQTLIKIKAEKVRILDEQLAKRLQDEEIEQAAAKEKQEKKDFKRAKRKPISVAQARKNMIVYLKNMAGYKMEHFKGMTYDQVRQIFEREYNKVETLFILDKDVEEPSKKRVAKETLLQECFKKLTAEVKVSGSHSTQKETPTAPKEMSEEDVKNMLQTVPVAEFKVEALQVKLVKERFSTAVLTVDKEKALWVELKRLFKPDLDDVIWMLQRYMHYLIIWKLYSNCGVHQVYSITRRHDMYMLAEKDYPLSNGIMTLMLSTRVQVEEDSEMAKDLVMKIFMKANQPRSKSLDTSSN</sequence>
<gene>
    <name evidence="2" type="ORF">Tci_022444</name>
</gene>
<proteinExistence type="predicted"/>
<accession>A0A6L2KMB0</accession>
<reference evidence="2" key="1">
    <citation type="journal article" date="2019" name="Sci. Rep.">
        <title>Draft genome of Tanacetum cinerariifolium, the natural source of mosquito coil.</title>
        <authorList>
            <person name="Yamashiro T."/>
            <person name="Shiraishi A."/>
            <person name="Satake H."/>
            <person name="Nakayama K."/>
        </authorList>
    </citation>
    <scope>NUCLEOTIDE SEQUENCE</scope>
</reference>
<comment type="caution">
    <text evidence="2">The sequence shown here is derived from an EMBL/GenBank/DDBJ whole genome shotgun (WGS) entry which is preliminary data.</text>
</comment>
<evidence type="ECO:0000256" key="1">
    <source>
        <dbReference type="SAM" id="Coils"/>
    </source>
</evidence>
<dbReference type="AlphaFoldDB" id="A0A6L2KMB0"/>
<organism evidence="2">
    <name type="scientific">Tanacetum cinerariifolium</name>
    <name type="common">Dalmatian daisy</name>
    <name type="synonym">Chrysanthemum cinerariifolium</name>
    <dbReference type="NCBI Taxonomy" id="118510"/>
    <lineage>
        <taxon>Eukaryota</taxon>
        <taxon>Viridiplantae</taxon>
        <taxon>Streptophyta</taxon>
        <taxon>Embryophyta</taxon>
        <taxon>Tracheophyta</taxon>
        <taxon>Spermatophyta</taxon>
        <taxon>Magnoliopsida</taxon>
        <taxon>eudicotyledons</taxon>
        <taxon>Gunneridae</taxon>
        <taxon>Pentapetalae</taxon>
        <taxon>asterids</taxon>
        <taxon>campanulids</taxon>
        <taxon>Asterales</taxon>
        <taxon>Asteraceae</taxon>
        <taxon>Asteroideae</taxon>
        <taxon>Anthemideae</taxon>
        <taxon>Anthemidinae</taxon>
        <taxon>Tanacetum</taxon>
    </lineage>
</organism>